<keyword evidence="3" id="KW-1185">Reference proteome</keyword>
<dbReference type="OrthoDB" id="3173400at2"/>
<dbReference type="SMART" id="SM00871">
    <property type="entry name" value="AraC_E_bind"/>
    <property type="match status" value="1"/>
</dbReference>
<dbReference type="PANTHER" id="PTHR36444">
    <property type="entry name" value="TRANSCRIPTIONAL REGULATOR PROTEIN YOBU-RELATED"/>
    <property type="match status" value="1"/>
</dbReference>
<feature type="domain" description="AraC effector-binding" evidence="1">
    <location>
        <begin position="1"/>
        <end position="161"/>
    </location>
</feature>
<dbReference type="EMBL" id="CP017834">
    <property type="protein sequence ID" value="APJ03973.1"/>
    <property type="molecule type" value="Genomic_DNA"/>
</dbReference>
<dbReference type="KEGG" id="saqi:AXG55_08655"/>
<name>A0A1L4D192_9BACT</name>
<proteinExistence type="predicted"/>
<dbReference type="AlphaFoldDB" id="A0A1L4D192"/>
<dbReference type="InterPro" id="IPR053182">
    <property type="entry name" value="YobU-like_regulator"/>
</dbReference>
<evidence type="ECO:0000313" key="2">
    <source>
        <dbReference type="EMBL" id="APJ03973.1"/>
    </source>
</evidence>
<dbReference type="Gene3D" id="3.20.80.10">
    <property type="entry name" value="Regulatory factor, effector binding domain"/>
    <property type="match status" value="1"/>
</dbReference>
<dbReference type="PANTHER" id="PTHR36444:SF2">
    <property type="entry name" value="TRANSCRIPTIONAL REGULATOR PROTEIN YOBU-RELATED"/>
    <property type="match status" value="1"/>
</dbReference>
<dbReference type="SUPFAM" id="SSF55136">
    <property type="entry name" value="Probable bacterial effector-binding domain"/>
    <property type="match status" value="1"/>
</dbReference>
<protein>
    <recommendedName>
        <fullName evidence="1">AraC effector-binding domain-containing protein</fullName>
    </recommendedName>
</protein>
<dbReference type="RefSeq" id="WP_148697717.1">
    <property type="nucleotide sequence ID" value="NZ_CP017834.1"/>
</dbReference>
<dbReference type="STRING" id="1915309.AXG55_08655"/>
<gene>
    <name evidence="2" type="ORF">AXG55_08655</name>
</gene>
<dbReference type="Proteomes" id="UP000184731">
    <property type="component" value="Chromosome"/>
</dbReference>
<dbReference type="InterPro" id="IPR011256">
    <property type="entry name" value="Reg_factor_effector_dom_sf"/>
</dbReference>
<sequence>MKLVDINTQKFFIGIEMRTNNKIEASENGNILKVWEKFFKDNLSEKINNKLSENIYAIYSDYESDHNGNYNFFLGYEVPESKPEDHFENLIFKKLQLGKYAVVSTSQGSMPDIIIAAWYKIWNMTPDDLGGQRAFKTDFEVYGESARDPKNSIIDIYLGLKN</sequence>
<reference evidence="2 3" key="1">
    <citation type="submission" date="2016-10" db="EMBL/GenBank/DDBJ databases">
        <title>Silvanigrella aquatica sp. nov., isolated from a freshwater lake located in the Black Forest, Germany, description of Silvanigrellaceae fam. nov., Silvanigrellales ord. nov., reclassification of the order Bdellovibrionales in the class Oligoflexia, reclassification of the families Bacteriovoracaceae and Halobacteriovoraceae in the new order Bacteriovoracales ord. nov., and reclassification of the family Pseudobacteriovoracaceae in the order Oligoflexiales.</title>
        <authorList>
            <person name="Hahn M.W."/>
            <person name="Schmidt J."/>
            <person name="Koll U."/>
            <person name="Rohde M."/>
            <person name="Verbag S."/>
            <person name="Pitt A."/>
            <person name="Nakai R."/>
            <person name="Naganuma T."/>
            <person name="Lang E."/>
        </authorList>
    </citation>
    <scope>NUCLEOTIDE SEQUENCE [LARGE SCALE GENOMIC DNA]</scope>
    <source>
        <strain evidence="2 3">MWH-Nonnen-W8red</strain>
    </source>
</reference>
<accession>A0A1L4D192</accession>
<dbReference type="InterPro" id="IPR010499">
    <property type="entry name" value="AraC_E-bd"/>
</dbReference>
<organism evidence="2 3">
    <name type="scientific">Silvanigrella aquatica</name>
    <dbReference type="NCBI Taxonomy" id="1915309"/>
    <lineage>
        <taxon>Bacteria</taxon>
        <taxon>Pseudomonadati</taxon>
        <taxon>Bdellovibrionota</taxon>
        <taxon>Oligoflexia</taxon>
        <taxon>Silvanigrellales</taxon>
        <taxon>Silvanigrellaceae</taxon>
        <taxon>Silvanigrella</taxon>
    </lineage>
</organism>
<evidence type="ECO:0000259" key="1">
    <source>
        <dbReference type="SMART" id="SM00871"/>
    </source>
</evidence>
<dbReference type="InterPro" id="IPR029441">
    <property type="entry name" value="Cass2"/>
</dbReference>
<dbReference type="Pfam" id="PF14526">
    <property type="entry name" value="Cass2"/>
    <property type="match status" value="1"/>
</dbReference>
<evidence type="ECO:0000313" key="3">
    <source>
        <dbReference type="Proteomes" id="UP000184731"/>
    </source>
</evidence>